<gene>
    <name evidence="10" type="ORF">BEMITA_LOCUS3333</name>
</gene>
<dbReference type="Pfam" id="PF00151">
    <property type="entry name" value="Lipase"/>
    <property type="match status" value="1"/>
</dbReference>
<evidence type="ECO:0000256" key="7">
    <source>
        <dbReference type="RuleBase" id="RU004262"/>
    </source>
</evidence>
<evidence type="ECO:0000256" key="1">
    <source>
        <dbReference type="ARBA" id="ARBA00004613"/>
    </source>
</evidence>
<keyword evidence="3" id="KW-0964">Secreted</keyword>
<feature type="signal peptide" evidence="8">
    <location>
        <begin position="1"/>
        <end position="22"/>
    </location>
</feature>
<dbReference type="PANTHER" id="PTHR11610">
    <property type="entry name" value="LIPASE"/>
    <property type="match status" value="1"/>
</dbReference>
<dbReference type="InterPro" id="IPR016272">
    <property type="entry name" value="Lipase_LIPH"/>
</dbReference>
<dbReference type="GO" id="GO:0004806">
    <property type="term" value="F:triacylglycerol lipase activity"/>
    <property type="evidence" value="ECO:0007669"/>
    <property type="project" value="InterPro"/>
</dbReference>
<feature type="active site" description="Charge relay system" evidence="5">
    <location>
        <position position="305"/>
    </location>
</feature>
<evidence type="ECO:0000256" key="8">
    <source>
        <dbReference type="SAM" id="SignalP"/>
    </source>
</evidence>
<feature type="binding site" evidence="6">
    <location>
        <position position="221"/>
    </location>
    <ligand>
        <name>Ca(2+)</name>
        <dbReference type="ChEBI" id="CHEBI:29108"/>
    </ligand>
</feature>
<dbReference type="EMBL" id="OU963863">
    <property type="protein sequence ID" value="CAH0383945.1"/>
    <property type="molecule type" value="Genomic_DNA"/>
</dbReference>
<protein>
    <recommendedName>
        <fullName evidence="9">Lipase domain-containing protein</fullName>
    </recommendedName>
</protein>
<evidence type="ECO:0000259" key="9">
    <source>
        <dbReference type="Pfam" id="PF00151"/>
    </source>
</evidence>
<evidence type="ECO:0000313" key="10">
    <source>
        <dbReference type="EMBL" id="CAH0383945.1"/>
    </source>
</evidence>
<keyword evidence="6" id="KW-0479">Metal-binding</keyword>
<dbReference type="Proteomes" id="UP001152759">
    <property type="component" value="Chromosome 2"/>
</dbReference>
<keyword evidence="4" id="KW-1015">Disulfide bond</keyword>
<evidence type="ECO:0000256" key="4">
    <source>
        <dbReference type="ARBA" id="ARBA00023157"/>
    </source>
</evidence>
<dbReference type="PRINTS" id="PR00823">
    <property type="entry name" value="PANCLIPASE"/>
</dbReference>
<accession>A0A9P0EY15</accession>
<evidence type="ECO:0000256" key="3">
    <source>
        <dbReference type="ARBA" id="ARBA00022525"/>
    </source>
</evidence>
<feature type="binding site" evidence="6">
    <location>
        <position position="224"/>
    </location>
    <ligand>
        <name>Ca(2+)</name>
        <dbReference type="ChEBI" id="CHEBI:29108"/>
    </ligand>
</feature>
<dbReference type="PIRSF" id="PIRSF000865">
    <property type="entry name" value="Lipoprotein_lipase_LIPH"/>
    <property type="match status" value="1"/>
</dbReference>
<dbReference type="Gene3D" id="3.40.50.1820">
    <property type="entry name" value="alpha/beta hydrolase"/>
    <property type="match status" value="1"/>
</dbReference>
<keyword evidence="8" id="KW-0732">Signal</keyword>
<feature type="binding site" evidence="6">
    <location>
        <position position="229"/>
    </location>
    <ligand>
        <name>Ca(2+)</name>
        <dbReference type="ChEBI" id="CHEBI:29108"/>
    </ligand>
</feature>
<dbReference type="InterPro" id="IPR013818">
    <property type="entry name" value="Lipase"/>
</dbReference>
<comment type="similarity">
    <text evidence="2 7">Belongs to the AB hydrolase superfamily. Lipase family.</text>
</comment>
<evidence type="ECO:0000256" key="6">
    <source>
        <dbReference type="PIRSR" id="PIRSR000865-2"/>
    </source>
</evidence>
<name>A0A9P0EY15_BEMTA</name>
<dbReference type="GO" id="GO:0005615">
    <property type="term" value="C:extracellular space"/>
    <property type="evidence" value="ECO:0007669"/>
    <property type="project" value="TreeGrafter"/>
</dbReference>
<sequence>MGTLAIIVGIICLCSQAFGVSAQNTDSVNGNNTRCYDQLGCLDLGPPWYTPKRLVPVPGSIEDVGTDFQLFSRHFEGSVVVNEWPNVSIERNVNVTFNLPIVVIIHGFYASAKGDWLHELKDAYLEKKDVNVLIVDWSEGAAPPKYLLAVSNTRVVAREISRVLRYFSKQGANLSETHCIGHSLGAHICGYVAKELKAEGTLIKECTGLDAAQPGFELADESVRLHEGDAKFVVGIHTNAAPLIPFLGFGIMRQFGDVDFYFNEQVTQPGCVRNSAAEAVANITDLTDLAAVPWEFVAEHSACSHGRACLYYIEAIKGPCVFWGQRLPDIERILTKVPVLNRLMPFANDQCTNDTCIPVGFDTSRYSYRGAAFVRTNSQPNFCDPEEAKQIWSGDRFNLLSPFSS</sequence>
<dbReference type="AlphaFoldDB" id="A0A9P0EY15"/>
<reference evidence="10" key="1">
    <citation type="submission" date="2021-12" db="EMBL/GenBank/DDBJ databases">
        <authorList>
            <person name="King R."/>
        </authorList>
    </citation>
    <scope>NUCLEOTIDE SEQUENCE</scope>
</reference>
<dbReference type="InterPro" id="IPR000734">
    <property type="entry name" value="TAG_lipase"/>
</dbReference>
<keyword evidence="6" id="KW-0106">Calcium</keyword>
<dbReference type="SUPFAM" id="SSF53474">
    <property type="entry name" value="alpha/beta-Hydrolases"/>
    <property type="match status" value="1"/>
</dbReference>
<comment type="subcellular location">
    <subcellularLocation>
        <location evidence="1">Secreted</location>
    </subcellularLocation>
</comment>
<feature type="active site" description="Charge relay system" evidence="5">
    <location>
        <position position="210"/>
    </location>
</feature>
<feature type="domain" description="Lipase" evidence="9">
    <location>
        <begin position="35"/>
        <end position="326"/>
    </location>
</feature>
<dbReference type="InterPro" id="IPR002331">
    <property type="entry name" value="Lipase_panc"/>
</dbReference>
<dbReference type="InterPro" id="IPR029058">
    <property type="entry name" value="AB_hydrolase_fold"/>
</dbReference>
<dbReference type="GO" id="GO:0046872">
    <property type="term" value="F:metal ion binding"/>
    <property type="evidence" value="ECO:0007669"/>
    <property type="project" value="UniProtKB-KW"/>
</dbReference>
<proteinExistence type="inferred from homology"/>
<evidence type="ECO:0000313" key="11">
    <source>
        <dbReference type="Proteomes" id="UP001152759"/>
    </source>
</evidence>
<feature type="chain" id="PRO_5040344701" description="Lipase domain-containing protein" evidence="8">
    <location>
        <begin position="23"/>
        <end position="405"/>
    </location>
</feature>
<organism evidence="10 11">
    <name type="scientific">Bemisia tabaci</name>
    <name type="common">Sweetpotato whitefly</name>
    <name type="synonym">Aleurodes tabaci</name>
    <dbReference type="NCBI Taxonomy" id="7038"/>
    <lineage>
        <taxon>Eukaryota</taxon>
        <taxon>Metazoa</taxon>
        <taxon>Ecdysozoa</taxon>
        <taxon>Arthropoda</taxon>
        <taxon>Hexapoda</taxon>
        <taxon>Insecta</taxon>
        <taxon>Pterygota</taxon>
        <taxon>Neoptera</taxon>
        <taxon>Paraneoptera</taxon>
        <taxon>Hemiptera</taxon>
        <taxon>Sternorrhyncha</taxon>
        <taxon>Aleyrodoidea</taxon>
        <taxon>Aleyrodidae</taxon>
        <taxon>Aleyrodinae</taxon>
        <taxon>Bemisia</taxon>
    </lineage>
</organism>
<dbReference type="GO" id="GO:0016042">
    <property type="term" value="P:lipid catabolic process"/>
    <property type="evidence" value="ECO:0007669"/>
    <property type="project" value="TreeGrafter"/>
</dbReference>
<evidence type="ECO:0000256" key="5">
    <source>
        <dbReference type="PIRSR" id="PIRSR000865-1"/>
    </source>
</evidence>
<evidence type="ECO:0000256" key="2">
    <source>
        <dbReference type="ARBA" id="ARBA00010701"/>
    </source>
</evidence>
<keyword evidence="11" id="KW-1185">Reference proteome</keyword>
<feature type="active site" description="Nucleophile" evidence="5">
    <location>
        <position position="183"/>
    </location>
</feature>